<keyword evidence="2" id="KW-1185">Reference proteome</keyword>
<dbReference type="EMBL" id="JBAHYK010000119">
    <property type="protein sequence ID" value="KAL0578098.1"/>
    <property type="molecule type" value="Genomic_DNA"/>
</dbReference>
<evidence type="ECO:0000313" key="2">
    <source>
        <dbReference type="Proteomes" id="UP001465976"/>
    </source>
</evidence>
<name>A0ABR3FRM8_9AGAR</name>
<proteinExistence type="predicted"/>
<reference evidence="1 2" key="1">
    <citation type="submission" date="2024-02" db="EMBL/GenBank/DDBJ databases">
        <title>A draft genome for the cacao thread blight pathogen Marasmius crinis-equi.</title>
        <authorList>
            <person name="Cohen S.P."/>
            <person name="Baruah I.K."/>
            <person name="Amoako-Attah I."/>
            <person name="Bukari Y."/>
            <person name="Meinhardt L.W."/>
            <person name="Bailey B.A."/>
        </authorList>
    </citation>
    <scope>NUCLEOTIDE SEQUENCE [LARGE SCALE GENOMIC DNA]</scope>
    <source>
        <strain evidence="1 2">GH-76</strain>
    </source>
</reference>
<evidence type="ECO:0000313" key="1">
    <source>
        <dbReference type="EMBL" id="KAL0578098.1"/>
    </source>
</evidence>
<organism evidence="1 2">
    <name type="scientific">Marasmius crinis-equi</name>
    <dbReference type="NCBI Taxonomy" id="585013"/>
    <lineage>
        <taxon>Eukaryota</taxon>
        <taxon>Fungi</taxon>
        <taxon>Dikarya</taxon>
        <taxon>Basidiomycota</taxon>
        <taxon>Agaricomycotina</taxon>
        <taxon>Agaricomycetes</taxon>
        <taxon>Agaricomycetidae</taxon>
        <taxon>Agaricales</taxon>
        <taxon>Marasmiineae</taxon>
        <taxon>Marasmiaceae</taxon>
        <taxon>Marasmius</taxon>
    </lineage>
</organism>
<dbReference type="Proteomes" id="UP001465976">
    <property type="component" value="Unassembled WGS sequence"/>
</dbReference>
<comment type="caution">
    <text evidence="1">The sequence shown here is derived from an EMBL/GenBank/DDBJ whole genome shotgun (WGS) entry which is preliminary data.</text>
</comment>
<gene>
    <name evidence="1" type="ORF">V5O48_003877</name>
</gene>
<sequence length="354" mass="40176">MAIPKGAPSAAVLNKLYDTVFNDIAAECGDEDVKSHIHSLFGVVIAVGRLKTLHRHLPGLTMITLHGLLQHLTDNADDALSLVPRLAAVIEGVHSPDAELFLLHKSLEDYLTDESRDGHGWSYINMKGHWIPKVVEYCIRTVHSNVFSDAPETSDILSFVYHYWTHAFWAHAVWAPFDGPEPTFHTESELTRMFLNIVQQGFLRWVYCARNYKYADPDSASKLMKVTRDGLSHVYDSVKQTPKIMLFLFWCQYREGFPILRKCYIPQFSNIASGSRDFFTILEAIEHVTQNSADLFSRLKPTDAVIQHSDEELYYYISGVPSQVVLESMIEGLYDTGRLDIGLYQRPCVSDNDG</sequence>
<protein>
    <submittedName>
        <fullName evidence="1">Uncharacterized protein</fullName>
    </submittedName>
</protein>
<accession>A0ABR3FRM8</accession>